<keyword evidence="2" id="KW-1133">Transmembrane helix</keyword>
<feature type="transmembrane region" description="Helical" evidence="2">
    <location>
        <begin position="23"/>
        <end position="44"/>
    </location>
</feature>
<feature type="region of interest" description="Disordered" evidence="1">
    <location>
        <begin position="659"/>
        <end position="818"/>
    </location>
</feature>
<feature type="transmembrane region" description="Helical" evidence="2">
    <location>
        <begin position="56"/>
        <end position="75"/>
    </location>
</feature>
<evidence type="ECO:0000256" key="2">
    <source>
        <dbReference type="SAM" id="Phobius"/>
    </source>
</evidence>
<sequence>MSGLEEIKYKLASFKKRYYFRQIILGILGFLILNTVFFVGINGLEHKFWLGVTGRAILFFSFILLVFISFYSLIIRPGLQLAKIKKGLSDEDAAKEISKHFSELEDRLINTLQLGNQGNNDLLLAAIEKKSQDFKRFKFVQAVDFRPAKKYGIILFIVIVGFSLVSFINPSLISESSKRIVNFKKEYVPKAPFAFFVQNKSLEAFRGEDFTLTTKVDGNQLPESVYLIIDEKRYASAYSLKDKTFSHTFPKIQTDKKIQFEAAGFQSKTYNVRVRNRPDLVSMLIRVSEPNYTGGQIRTIENTGDLTILEGSTVLWQINTLASDSASIILNEKELRLSRTDESGFSLEERVFNDGSYEIELFNEFSKNKSELMYSIDVIEDEFPEIAAQYFPDSIGFEFLTLAGSISDDYGFTGLFINYRKQKQKEYTRIPLDINKKAGSQSFYANWNLDSLNIQQGQSLEVFISVKDNDQVNGPKETKANVFILQTPGSDEIDALISEKQDGVEDQLGDTEKKAEEIAERLEEIENRLKSEQKVDWQEKKLLNDIIEDREKLNEEIEKLKKQHEDLMKSSNRFQKQSEQLQEKNQKMQQLLDELMDEETKKLYEKLKELLKENNPSDQEVSQELNELKKSEQNLERDLERALELFKRLKMESTLEQNLQKLDTLSNKQETAADENSGKEEQEEINKEFDDFRDKMDQVQKMNQELKRPEALEDFELEERQIAKELREIMEQLEKESGDQNEGEKNQEGEENDSSESEEDTGENSEKENNQSSDSKPGENADKKEQNENQQGQQSQKSQQQKSKSTQQKQKNAAQKMKNLSKKLQNMQGGMQMEMMQANLDQLRDILDNLVKLSFNQEEIMLEMRQVSQSDPRFLELSQNQLKLKDDAKVIQDSLLSLASKVVQISSYVTREVGSINDNIDEAIDYLKDRNRGRALSSQQFAMTSINNLALLLDDTMQQMQMAMSEAMGNSSSGKKDQSQSMPDLQEMQNQLGEQINELKGSGKSGRELSEELARLAAEQEMIRRQMEMLKEAEDGKPGGGIGGDDLKRAIDMMEQNEVDLVNKRLTQQLINRQKQIMTRMLEAEKAQRNQEMDEEREAQKPSVISREIPPGFEKYLELKKKEIELLKTIPIELNPFYKKEVNDYFRRLSSDEEND</sequence>
<feature type="compositionally biased region" description="Polar residues" evidence="1">
    <location>
        <begin position="968"/>
        <end position="985"/>
    </location>
</feature>
<gene>
    <name evidence="3" type="ORF">SAMN05421640_0256</name>
</gene>
<feature type="compositionally biased region" description="Acidic residues" evidence="1">
    <location>
        <begin position="749"/>
        <end position="763"/>
    </location>
</feature>
<feature type="region of interest" description="Disordered" evidence="1">
    <location>
        <begin position="611"/>
        <end position="633"/>
    </location>
</feature>
<dbReference type="PANTHER" id="PTHR21533:SF19">
    <property type="entry name" value="LEUCINE-RICH PROTEIN"/>
    <property type="match status" value="1"/>
</dbReference>
<feature type="compositionally biased region" description="Low complexity" evidence="1">
    <location>
        <begin position="788"/>
        <end position="818"/>
    </location>
</feature>
<dbReference type="AlphaFoldDB" id="A0A239EQ80"/>
<name>A0A239EQ80_EKHLU</name>
<keyword evidence="2" id="KW-0812">Transmembrane</keyword>
<dbReference type="OrthoDB" id="9812498at2"/>
<dbReference type="PANTHER" id="PTHR21533">
    <property type="entry name" value="LEUCINE-RICH PROTEIN"/>
    <property type="match status" value="1"/>
</dbReference>
<evidence type="ECO:0000313" key="3">
    <source>
        <dbReference type="EMBL" id="SNS46418.1"/>
    </source>
</evidence>
<feature type="region of interest" description="Disordered" evidence="1">
    <location>
        <begin position="965"/>
        <end position="985"/>
    </location>
</feature>
<feature type="compositionally biased region" description="Polar residues" evidence="1">
    <location>
        <begin position="614"/>
        <end position="625"/>
    </location>
</feature>
<feature type="transmembrane region" description="Helical" evidence="2">
    <location>
        <begin position="151"/>
        <end position="173"/>
    </location>
</feature>
<dbReference type="RefSeq" id="WP_089355034.1">
    <property type="nucleotide sequence ID" value="NZ_FZPD01000001.1"/>
</dbReference>
<feature type="region of interest" description="Disordered" evidence="1">
    <location>
        <begin position="1086"/>
        <end position="1105"/>
    </location>
</feature>
<evidence type="ECO:0008006" key="5">
    <source>
        <dbReference type="Google" id="ProtNLM"/>
    </source>
</evidence>
<reference evidence="3 4" key="1">
    <citation type="submission" date="2017-06" db="EMBL/GenBank/DDBJ databases">
        <authorList>
            <person name="Kim H.J."/>
            <person name="Triplett B.A."/>
        </authorList>
    </citation>
    <scope>NUCLEOTIDE SEQUENCE [LARGE SCALE GENOMIC DNA]</scope>
    <source>
        <strain evidence="3 4">DSM 19307</strain>
    </source>
</reference>
<dbReference type="Proteomes" id="UP000198393">
    <property type="component" value="Unassembled WGS sequence"/>
</dbReference>
<organism evidence="3 4">
    <name type="scientific">Ekhidna lutea</name>
    <dbReference type="NCBI Taxonomy" id="447679"/>
    <lineage>
        <taxon>Bacteria</taxon>
        <taxon>Pseudomonadati</taxon>
        <taxon>Bacteroidota</taxon>
        <taxon>Cytophagia</taxon>
        <taxon>Cytophagales</taxon>
        <taxon>Reichenbachiellaceae</taxon>
        <taxon>Ekhidna</taxon>
    </lineage>
</organism>
<dbReference type="EMBL" id="FZPD01000001">
    <property type="protein sequence ID" value="SNS46418.1"/>
    <property type="molecule type" value="Genomic_DNA"/>
</dbReference>
<protein>
    <recommendedName>
        <fullName evidence="5">ATPase</fullName>
    </recommendedName>
</protein>
<feature type="compositionally biased region" description="Polar residues" evidence="1">
    <location>
        <begin position="659"/>
        <end position="670"/>
    </location>
</feature>
<accession>A0A239EQ80</accession>
<feature type="compositionally biased region" description="Basic and acidic residues" evidence="1">
    <location>
        <begin position="718"/>
        <end position="748"/>
    </location>
</feature>
<keyword evidence="4" id="KW-1185">Reference proteome</keyword>
<evidence type="ECO:0000256" key="1">
    <source>
        <dbReference type="SAM" id="MobiDB-lite"/>
    </source>
</evidence>
<feature type="compositionally biased region" description="Basic and acidic residues" evidence="1">
    <location>
        <begin position="776"/>
        <end position="787"/>
    </location>
</feature>
<feature type="compositionally biased region" description="Basic and acidic residues" evidence="1">
    <location>
        <begin position="676"/>
        <end position="711"/>
    </location>
</feature>
<keyword evidence="2" id="KW-0472">Membrane</keyword>
<evidence type="ECO:0000313" key="4">
    <source>
        <dbReference type="Proteomes" id="UP000198393"/>
    </source>
</evidence>
<proteinExistence type="predicted"/>